<dbReference type="Gene3D" id="3.20.20.70">
    <property type="entry name" value="Aldolase class I"/>
    <property type="match status" value="1"/>
</dbReference>
<dbReference type="InterPro" id="IPR013785">
    <property type="entry name" value="Aldolase_TIM"/>
</dbReference>
<comment type="caution">
    <text evidence="2">The sequence shown here is derived from an EMBL/GenBank/DDBJ whole genome shotgun (WGS) entry which is preliminary data.</text>
</comment>
<evidence type="ECO:0000313" key="2">
    <source>
        <dbReference type="EMBL" id="TQL65006.1"/>
    </source>
</evidence>
<reference evidence="2 3" key="1">
    <citation type="submission" date="2019-06" db="EMBL/GenBank/DDBJ databases">
        <title>Sequencing the genomes of 1000 actinobacteria strains.</title>
        <authorList>
            <person name="Klenk H.-P."/>
        </authorList>
    </citation>
    <scope>NUCLEOTIDE SEQUENCE [LARGE SCALE GENOMIC DNA]</scope>
    <source>
        <strain evidence="2 3">DSM 4813</strain>
    </source>
</reference>
<dbReference type="InterPro" id="IPR004352">
    <property type="entry name" value="GH114_TIM-barrel"/>
</dbReference>
<evidence type="ECO:0000313" key="3">
    <source>
        <dbReference type="Proteomes" id="UP000315389"/>
    </source>
</evidence>
<dbReference type="EMBL" id="VFOS01000001">
    <property type="protein sequence ID" value="TQL65006.1"/>
    <property type="molecule type" value="Genomic_DNA"/>
</dbReference>
<feature type="domain" description="Glycoside-hydrolase family GH114 TIM-barrel" evidence="1">
    <location>
        <begin position="56"/>
        <end position="267"/>
    </location>
</feature>
<evidence type="ECO:0000259" key="1">
    <source>
        <dbReference type="Pfam" id="PF03537"/>
    </source>
</evidence>
<dbReference type="GO" id="GO:0016787">
    <property type="term" value="F:hydrolase activity"/>
    <property type="evidence" value="ECO:0007669"/>
    <property type="project" value="UniProtKB-KW"/>
</dbReference>
<dbReference type="RefSeq" id="WP_142120386.1">
    <property type="nucleotide sequence ID" value="NZ_BAAASV010000002.1"/>
</dbReference>
<dbReference type="Proteomes" id="UP000315389">
    <property type="component" value="Unassembled WGS sequence"/>
</dbReference>
<dbReference type="InterPro" id="IPR017853">
    <property type="entry name" value="GH"/>
</dbReference>
<dbReference type="AlphaFoldDB" id="A0A542ZXS3"/>
<keyword evidence="2" id="KW-0378">Hydrolase</keyword>
<accession>A0A542ZXS3</accession>
<dbReference type="Pfam" id="PF03537">
    <property type="entry name" value="Glyco_hydro_114"/>
    <property type="match status" value="1"/>
</dbReference>
<dbReference type="SUPFAM" id="SSF51445">
    <property type="entry name" value="(Trans)glycosidases"/>
    <property type="match status" value="1"/>
</dbReference>
<dbReference type="PANTHER" id="PTHR35273">
    <property type="entry name" value="ALPHA-1,4 POLYGALACTOSAMINIDASE, PUTATIVE (AFU_ORTHOLOGUE AFUA_3G07890)-RELATED"/>
    <property type="match status" value="1"/>
</dbReference>
<protein>
    <submittedName>
        <fullName evidence="2">Glycosyl hydrolase family 114</fullName>
    </submittedName>
</protein>
<keyword evidence="3" id="KW-1185">Reference proteome</keyword>
<proteinExistence type="predicted"/>
<dbReference type="OrthoDB" id="319933at2"/>
<name>A0A542ZXS3_RARFA</name>
<gene>
    <name evidence="2" type="ORF">FB461_1539</name>
</gene>
<dbReference type="PANTHER" id="PTHR35273:SF2">
    <property type="entry name" value="ALPHA-GALACTOSIDASE"/>
    <property type="match status" value="1"/>
</dbReference>
<sequence length="275" mass="30787">MRAAAEARTRRKPAALALSVVLIFTGALIARAAPEAIASSTMKPTIRPLPTGVKADYQLGGPSKPAKGVGIVARDRLAHPARGVYNICYINAYQTQPGAKKLWERHGKLVLRKGGKRVKDADWNEYLLDIRTAKKRKALLRIVGPWIDRCARDGFDAVEFDNLDSFTRSRGLLTTQQAKKYARLLVRRAHRAGLAAGQKNWSTLDGTRLGFDFAVAESCARYRECGTYAKHYGGRVIDIEYRRVDFRRACADQRVRISIVLRDLALKPHGRRSWC</sequence>
<organism evidence="2 3">
    <name type="scientific">Rarobacter faecitabidus</name>
    <dbReference type="NCBI Taxonomy" id="13243"/>
    <lineage>
        <taxon>Bacteria</taxon>
        <taxon>Bacillati</taxon>
        <taxon>Actinomycetota</taxon>
        <taxon>Actinomycetes</taxon>
        <taxon>Micrococcales</taxon>
        <taxon>Rarobacteraceae</taxon>
        <taxon>Rarobacter</taxon>
    </lineage>
</organism>